<evidence type="ECO:0000259" key="1">
    <source>
        <dbReference type="Pfam" id="PF00668"/>
    </source>
</evidence>
<evidence type="ECO:0000313" key="2">
    <source>
        <dbReference type="EMBL" id="MBD3920890.1"/>
    </source>
</evidence>
<dbReference type="InterPro" id="IPR001242">
    <property type="entry name" value="Condensation_dom"/>
</dbReference>
<dbReference type="RefSeq" id="WP_191205203.1">
    <property type="nucleotide sequence ID" value="NZ_JACXZA010000005.1"/>
</dbReference>
<dbReference type="Proteomes" id="UP000609346">
    <property type="component" value="Unassembled WGS sequence"/>
</dbReference>
<sequence>MIRSELTAIQRNMYICNRLPVYRLPLLYAMETVHTYDVVEEALYTTIRECEALQVHYEYEPEGRVFYQRHEPLRCEQFLVPTRHVSMDLEVYIADELKPIDLTAGYPWRFLFLEHQGQRYLYAEFHHICIDGLGIRSFENALFNRLMGQELVPSIENPSVNVTAELGSLSIYDQIHALQRAGDQEREAVSSVDIPLQLPIQKRDGHSGVGRLRRQLTAEQLERIGRLATEYKVTKNAVYQAAVEQALSAVCEGQAYGTIGNWRIRLRNLGSIGCFVRMKPALIATEETLEQKARRVFQDNLLDWSGKGVIAPAGTPFSIVYSYEEDMFARFRYLPVDRLSKFDLYIRVFTYGTEANIEVEYNRSKHTEEQAAIIYERLEDILGSFAKEESISGLIG</sequence>
<comment type="caution">
    <text evidence="2">The sequence shown here is derived from an EMBL/GenBank/DDBJ whole genome shotgun (WGS) entry which is preliminary data.</text>
</comment>
<reference evidence="2 3" key="1">
    <citation type="submission" date="2020-09" db="EMBL/GenBank/DDBJ databases">
        <title>Paenibacillus sp. strain PR3 16S rRNA gene Genome sequencing and assembly.</title>
        <authorList>
            <person name="Kim J."/>
        </authorList>
    </citation>
    <scope>NUCLEOTIDE SEQUENCE [LARGE SCALE GENOMIC DNA]</scope>
    <source>
        <strain evidence="2 3">PR3</strain>
    </source>
</reference>
<proteinExistence type="predicted"/>
<organism evidence="2 3">
    <name type="scientific">Paenibacillus terricola</name>
    <dbReference type="NCBI Taxonomy" id="2763503"/>
    <lineage>
        <taxon>Bacteria</taxon>
        <taxon>Bacillati</taxon>
        <taxon>Bacillota</taxon>
        <taxon>Bacilli</taxon>
        <taxon>Bacillales</taxon>
        <taxon>Paenibacillaceae</taxon>
        <taxon>Paenibacillus</taxon>
    </lineage>
</organism>
<dbReference type="Gene3D" id="3.30.559.30">
    <property type="entry name" value="Nonribosomal peptide synthetase, condensation domain"/>
    <property type="match status" value="1"/>
</dbReference>
<dbReference type="EMBL" id="JACXZA010000005">
    <property type="protein sequence ID" value="MBD3920890.1"/>
    <property type="molecule type" value="Genomic_DNA"/>
</dbReference>
<dbReference type="Gene3D" id="3.30.559.10">
    <property type="entry name" value="Chloramphenicol acetyltransferase-like domain"/>
    <property type="match status" value="1"/>
</dbReference>
<dbReference type="SUPFAM" id="SSF52777">
    <property type="entry name" value="CoA-dependent acyltransferases"/>
    <property type="match status" value="2"/>
</dbReference>
<dbReference type="Pfam" id="PF00668">
    <property type="entry name" value="Condensation"/>
    <property type="match status" value="1"/>
</dbReference>
<evidence type="ECO:0000313" key="3">
    <source>
        <dbReference type="Proteomes" id="UP000609346"/>
    </source>
</evidence>
<keyword evidence="3" id="KW-1185">Reference proteome</keyword>
<protein>
    <recommendedName>
        <fullName evidence="1">Condensation domain-containing protein</fullName>
    </recommendedName>
</protein>
<name>A0ABR8MZ82_9BACL</name>
<dbReference type="InterPro" id="IPR023213">
    <property type="entry name" value="CAT-like_dom_sf"/>
</dbReference>
<feature type="domain" description="Condensation" evidence="1">
    <location>
        <begin position="5"/>
        <end position="296"/>
    </location>
</feature>
<accession>A0ABR8MZ82</accession>
<gene>
    <name evidence="2" type="ORF">H8B09_19140</name>
</gene>